<dbReference type="RefSeq" id="WP_343958776.1">
    <property type="nucleotide sequence ID" value="NZ_BAAAMN010000048.1"/>
</dbReference>
<evidence type="ECO:0000313" key="2">
    <source>
        <dbReference type="Proteomes" id="UP001501461"/>
    </source>
</evidence>
<name>A0ABN2US71_9MICC</name>
<dbReference type="EMBL" id="BAAAMN010000048">
    <property type="protein sequence ID" value="GAA2041817.1"/>
    <property type="molecule type" value="Genomic_DNA"/>
</dbReference>
<evidence type="ECO:0000313" key="1">
    <source>
        <dbReference type="EMBL" id="GAA2041817.1"/>
    </source>
</evidence>
<protein>
    <submittedName>
        <fullName evidence="1">Uncharacterized protein</fullName>
    </submittedName>
</protein>
<accession>A0ABN2US71</accession>
<gene>
    <name evidence="1" type="ORF">GCM10009720_22970</name>
</gene>
<comment type="caution">
    <text evidence="1">The sequence shown here is derived from an EMBL/GenBank/DDBJ whole genome shotgun (WGS) entry which is preliminary data.</text>
</comment>
<keyword evidence="2" id="KW-1185">Reference proteome</keyword>
<dbReference type="Proteomes" id="UP001501461">
    <property type="component" value="Unassembled WGS sequence"/>
</dbReference>
<proteinExistence type="predicted"/>
<sequence>MSATPMKIGLYHYARMMTSKSTPVVVTISPARIHVASTDEVLLDAVPGQLQLKMSKLSGAITLMAPTGKLILAGLGSASATAHTQQQEAEIREAQQVVSNDPQVHHIELSQLLWAGRTTSVDGTYRGGLSSILDGDAAAQKRIGKVVRDAMLAAGVQVA</sequence>
<reference evidence="2" key="1">
    <citation type="journal article" date="2019" name="Int. J. Syst. Evol. Microbiol.">
        <title>The Global Catalogue of Microorganisms (GCM) 10K type strain sequencing project: providing services to taxonomists for standard genome sequencing and annotation.</title>
        <authorList>
            <consortium name="The Broad Institute Genomics Platform"/>
            <consortium name="The Broad Institute Genome Sequencing Center for Infectious Disease"/>
            <person name="Wu L."/>
            <person name="Ma J."/>
        </authorList>
    </citation>
    <scope>NUCLEOTIDE SEQUENCE [LARGE SCALE GENOMIC DNA]</scope>
    <source>
        <strain evidence="2">JCM 13595</strain>
    </source>
</reference>
<organism evidence="1 2">
    <name type="scientific">Yaniella flava</name>
    <dbReference type="NCBI Taxonomy" id="287930"/>
    <lineage>
        <taxon>Bacteria</taxon>
        <taxon>Bacillati</taxon>
        <taxon>Actinomycetota</taxon>
        <taxon>Actinomycetes</taxon>
        <taxon>Micrococcales</taxon>
        <taxon>Micrococcaceae</taxon>
        <taxon>Yaniella</taxon>
    </lineage>
</organism>